<dbReference type="NCBIfam" id="TIGR00708">
    <property type="entry name" value="cobA"/>
    <property type="match status" value="1"/>
</dbReference>
<dbReference type="Proteomes" id="UP000515480">
    <property type="component" value="Chromosome"/>
</dbReference>
<dbReference type="NCBIfam" id="NF004637">
    <property type="entry name" value="PRK05986.1"/>
    <property type="match status" value="1"/>
</dbReference>
<keyword evidence="2" id="KW-1185">Reference proteome</keyword>
<dbReference type="RefSeq" id="WP_185980110.1">
    <property type="nucleotide sequence ID" value="NZ_CP060204.1"/>
</dbReference>
<accession>A0A7G7VIU8</accession>
<dbReference type="PANTHER" id="PTHR46638:SF1">
    <property type="entry name" value="CORRINOID ADENOSYLTRANSFERASE"/>
    <property type="match status" value="1"/>
</dbReference>
<name>A0A7G7VIU8_9FIRM</name>
<evidence type="ECO:0000313" key="1">
    <source>
        <dbReference type="EMBL" id="QNH54041.1"/>
    </source>
</evidence>
<sequence length="178" mass="19727">MENKGLIIVHTGEGKGKTTAALGMALRAWGNHMRVLILQFIKGSWNYGELAAIEALSSADGCIEIRQGGLGFSQRGDGAQEEHRRAAVELLQMAMDELQSDAWDMVILDEFNYAYSFGFIHADDLAQLLSARPAHTHLIFTGRNASEELIDQADLVTEMRLVKHPFQKGIKAQRGIEF</sequence>
<dbReference type="SUPFAM" id="SSF52540">
    <property type="entry name" value="P-loop containing nucleoside triphosphate hydrolases"/>
    <property type="match status" value="1"/>
</dbReference>
<keyword evidence="1" id="KW-0808">Transferase</keyword>
<dbReference type="KEGG" id="stim:H1B31_09285"/>
<dbReference type="Gene3D" id="3.40.50.300">
    <property type="entry name" value="P-loop containing nucleotide triphosphate hydrolases"/>
    <property type="match status" value="1"/>
</dbReference>
<dbReference type="PANTHER" id="PTHR46638">
    <property type="entry name" value="CORRINOID ADENOSYLTRANSFERASE"/>
    <property type="match status" value="1"/>
</dbReference>
<gene>
    <name evidence="1" type="primary">cobO</name>
    <name evidence="1" type="ORF">H1B31_09285</name>
</gene>
<organism evidence="1 2">
    <name type="scientific">Selenomonas timonae</name>
    <dbReference type="NCBI Taxonomy" id="2754044"/>
    <lineage>
        <taxon>Bacteria</taxon>
        <taxon>Bacillati</taxon>
        <taxon>Bacillota</taxon>
        <taxon>Negativicutes</taxon>
        <taxon>Selenomonadales</taxon>
        <taxon>Selenomonadaceae</taxon>
        <taxon>Selenomonas</taxon>
    </lineage>
</organism>
<dbReference type="GO" id="GO:0005524">
    <property type="term" value="F:ATP binding"/>
    <property type="evidence" value="ECO:0007669"/>
    <property type="project" value="InterPro"/>
</dbReference>
<dbReference type="PIRSF" id="PIRSF015617">
    <property type="entry name" value="Adensltrnsf_CobA"/>
    <property type="match status" value="1"/>
</dbReference>
<dbReference type="GO" id="GO:0009236">
    <property type="term" value="P:cobalamin biosynthetic process"/>
    <property type="evidence" value="ECO:0007669"/>
    <property type="project" value="InterPro"/>
</dbReference>
<dbReference type="InterPro" id="IPR003724">
    <property type="entry name" value="CblAdoTrfase_CobA"/>
</dbReference>
<proteinExistence type="predicted"/>
<evidence type="ECO:0000313" key="2">
    <source>
        <dbReference type="Proteomes" id="UP000515480"/>
    </source>
</evidence>
<dbReference type="Pfam" id="PF02572">
    <property type="entry name" value="CobA_CobO_BtuR"/>
    <property type="match status" value="1"/>
</dbReference>
<dbReference type="GO" id="GO:0008817">
    <property type="term" value="F:corrinoid adenosyltransferase activity"/>
    <property type="evidence" value="ECO:0007669"/>
    <property type="project" value="UniProtKB-EC"/>
</dbReference>
<dbReference type="CDD" id="cd00561">
    <property type="entry name" value="CobA_ACA"/>
    <property type="match status" value="1"/>
</dbReference>
<protein>
    <submittedName>
        <fullName evidence="1">Cob(I)yrinic acid a,c-diamide adenosyltransferase</fullName>
        <ecNumber evidence="1">2.5.1.17</ecNumber>
    </submittedName>
</protein>
<dbReference type="EC" id="2.5.1.17" evidence="1"/>
<dbReference type="InterPro" id="IPR027417">
    <property type="entry name" value="P-loop_NTPase"/>
</dbReference>
<dbReference type="EMBL" id="CP060204">
    <property type="protein sequence ID" value="QNH54041.1"/>
    <property type="molecule type" value="Genomic_DNA"/>
</dbReference>
<dbReference type="AlphaFoldDB" id="A0A7G7VIU8"/>
<reference evidence="1 2" key="1">
    <citation type="submission" date="2020-07" db="EMBL/GenBank/DDBJ databases">
        <title>Complete genome and description of Selenomonas timonensis sp. nov., a new bacterium isolated from a gingivitis subject.</title>
        <authorList>
            <person name="Antezack A."/>
        </authorList>
    </citation>
    <scope>NUCLEOTIDE SEQUENCE [LARGE SCALE GENOMIC DNA]</scope>
    <source>
        <strain evidence="1 2">Marseille-Q3039</strain>
    </source>
</reference>